<evidence type="ECO:0000313" key="2">
    <source>
        <dbReference type="EMBL" id="KOY18714.1"/>
    </source>
</evidence>
<reference evidence="2 3" key="1">
    <citation type="submission" date="2015-07" db="EMBL/GenBank/DDBJ databases">
        <title>Foodborne Vibrio parahaemolyticus Isolates.</title>
        <authorList>
            <person name="Ronholm J."/>
            <person name="Petronella N."/>
            <person name="Kenwell R."/>
            <person name="Banerjee S."/>
        </authorList>
    </citation>
    <scope>NUCLEOTIDE SEQUENCE [LARGE SCALE GENOMIC DNA]</scope>
    <source>
        <strain evidence="2 3">HS-06-05</strain>
    </source>
</reference>
<sequence length="98" mass="10836">MTKAIVLNYQCLKKALFTINVLDKKRQQNKQCTSSLVLNIALVPPASLGKGVSKERRAGGDRVSTRQTRMSLHSARIVGERKAVPLIGTKVEKIHIVQ</sequence>
<feature type="region of interest" description="Disordered" evidence="1">
    <location>
        <begin position="50"/>
        <end position="70"/>
    </location>
</feature>
<comment type="caution">
    <text evidence="2">The sequence shown here is derived from an EMBL/GenBank/DDBJ whole genome shotgun (WGS) entry which is preliminary data.</text>
</comment>
<feature type="compositionally biased region" description="Basic and acidic residues" evidence="1">
    <location>
        <begin position="52"/>
        <end position="64"/>
    </location>
</feature>
<dbReference type="Proteomes" id="UP000037697">
    <property type="component" value="Unassembled WGS sequence"/>
</dbReference>
<dbReference type="EMBL" id="LIRS01000161">
    <property type="protein sequence ID" value="KOY18714.1"/>
    <property type="molecule type" value="Genomic_DNA"/>
</dbReference>
<organism evidence="2 3">
    <name type="scientific">Vibrio parahaemolyticus</name>
    <dbReference type="NCBI Taxonomy" id="670"/>
    <lineage>
        <taxon>Bacteria</taxon>
        <taxon>Pseudomonadati</taxon>
        <taxon>Pseudomonadota</taxon>
        <taxon>Gammaproteobacteria</taxon>
        <taxon>Vibrionales</taxon>
        <taxon>Vibrionaceae</taxon>
        <taxon>Vibrio</taxon>
    </lineage>
</organism>
<evidence type="ECO:0000256" key="1">
    <source>
        <dbReference type="SAM" id="MobiDB-lite"/>
    </source>
</evidence>
<protein>
    <submittedName>
        <fullName evidence="2">Uncharacterized protein</fullName>
    </submittedName>
</protein>
<dbReference type="AlphaFoldDB" id="A0AAW3ILR5"/>
<accession>A0AAW3ILR5</accession>
<gene>
    <name evidence="2" type="ORF">ACX05_26960</name>
</gene>
<evidence type="ECO:0000313" key="3">
    <source>
        <dbReference type="Proteomes" id="UP000037697"/>
    </source>
</evidence>
<dbReference type="RefSeq" id="WP_053812782.1">
    <property type="nucleotide sequence ID" value="NZ_LIRS01000161.1"/>
</dbReference>
<name>A0AAW3ILR5_VIBPH</name>
<proteinExistence type="predicted"/>